<feature type="compositionally biased region" description="Pro residues" evidence="1">
    <location>
        <begin position="41"/>
        <end position="53"/>
    </location>
</feature>
<reference evidence="2 3" key="1">
    <citation type="journal article" date="2020" name="Microorganisms">
        <title>Osmotic Adaptation and Compatible Solute Biosynthesis of Phototrophic Bacteria as Revealed from Genome Analyses.</title>
        <authorList>
            <person name="Imhoff J.F."/>
            <person name="Rahn T."/>
            <person name="Kunzel S."/>
            <person name="Keller A."/>
            <person name="Neulinger S.C."/>
        </authorList>
    </citation>
    <scope>NUCLEOTIDE SEQUENCE [LARGE SCALE GENOMIC DNA]</scope>
    <source>
        <strain evidence="2 3">DSM 15382</strain>
    </source>
</reference>
<evidence type="ECO:0000313" key="2">
    <source>
        <dbReference type="EMBL" id="MBK1659893.1"/>
    </source>
</evidence>
<keyword evidence="3" id="KW-1185">Reference proteome</keyword>
<evidence type="ECO:0000256" key="1">
    <source>
        <dbReference type="SAM" id="MobiDB-lite"/>
    </source>
</evidence>
<evidence type="ECO:0000313" key="3">
    <source>
        <dbReference type="Proteomes" id="UP000697995"/>
    </source>
</evidence>
<dbReference type="EMBL" id="NRSG01000131">
    <property type="protein sequence ID" value="MBK1659893.1"/>
    <property type="molecule type" value="Genomic_DNA"/>
</dbReference>
<comment type="caution">
    <text evidence="2">The sequence shown here is derived from an EMBL/GenBank/DDBJ whole genome shotgun (WGS) entry which is preliminary data.</text>
</comment>
<dbReference type="RefSeq" id="WP_133219670.1">
    <property type="nucleotide sequence ID" value="NZ_NRSG01000131.1"/>
</dbReference>
<gene>
    <name evidence="2" type="ORF">CKO45_16805</name>
</gene>
<protein>
    <submittedName>
        <fullName evidence="2">Uncharacterized protein</fullName>
    </submittedName>
</protein>
<feature type="compositionally biased region" description="Basic and acidic residues" evidence="1">
    <location>
        <begin position="54"/>
        <end position="63"/>
    </location>
</feature>
<sequence length="76" mass="7987">MTSRQLLVPPRRHRHGFRPGAGSQVYALLAGLRPGRGVPGGAPPAPPEAPPSPRPRDVRSAQDDWARFQAGMAAGG</sequence>
<proteinExistence type="predicted"/>
<organism evidence="2 3">
    <name type="scientific">Paracraurococcus ruber</name>
    <dbReference type="NCBI Taxonomy" id="77675"/>
    <lineage>
        <taxon>Bacteria</taxon>
        <taxon>Pseudomonadati</taxon>
        <taxon>Pseudomonadota</taxon>
        <taxon>Alphaproteobacteria</taxon>
        <taxon>Acetobacterales</taxon>
        <taxon>Roseomonadaceae</taxon>
        <taxon>Paracraurococcus</taxon>
    </lineage>
</organism>
<name>A0ABS1CZR6_9PROT</name>
<feature type="region of interest" description="Disordered" evidence="1">
    <location>
        <begin position="32"/>
        <end position="63"/>
    </location>
</feature>
<dbReference type="Proteomes" id="UP000697995">
    <property type="component" value="Unassembled WGS sequence"/>
</dbReference>
<accession>A0ABS1CZR6</accession>